<feature type="compositionally biased region" description="Basic and acidic residues" evidence="1">
    <location>
        <begin position="68"/>
        <end position="78"/>
    </location>
</feature>
<feature type="compositionally biased region" description="Basic and acidic residues" evidence="1">
    <location>
        <begin position="33"/>
        <end position="46"/>
    </location>
</feature>
<dbReference type="GO" id="GO:0016787">
    <property type="term" value="F:hydrolase activity"/>
    <property type="evidence" value="ECO:0007669"/>
    <property type="project" value="UniProtKB-KW"/>
</dbReference>
<feature type="region of interest" description="Disordered" evidence="1">
    <location>
        <begin position="140"/>
        <end position="495"/>
    </location>
</feature>
<reference evidence="2" key="1">
    <citation type="submission" date="2020-02" db="EMBL/GenBank/DDBJ databases">
        <authorList>
            <person name="Meier V. D."/>
        </authorList>
    </citation>
    <scope>NUCLEOTIDE SEQUENCE</scope>
    <source>
        <strain evidence="2">AVDCRST_MAG40</strain>
    </source>
</reference>
<proteinExistence type="predicted"/>
<feature type="compositionally biased region" description="Basic and acidic residues" evidence="1">
    <location>
        <begin position="371"/>
        <end position="385"/>
    </location>
</feature>
<feature type="compositionally biased region" description="Basic and acidic residues" evidence="1">
    <location>
        <begin position="350"/>
        <end position="360"/>
    </location>
</feature>
<feature type="compositionally biased region" description="Basic and acidic residues" evidence="1">
    <location>
        <begin position="201"/>
        <end position="234"/>
    </location>
</feature>
<organism evidence="2">
    <name type="scientific">uncultured Gemmatimonadaceae bacterium</name>
    <dbReference type="NCBI Taxonomy" id="246130"/>
    <lineage>
        <taxon>Bacteria</taxon>
        <taxon>Pseudomonadati</taxon>
        <taxon>Gemmatimonadota</taxon>
        <taxon>Gemmatimonadia</taxon>
        <taxon>Gemmatimonadales</taxon>
        <taxon>Gemmatimonadaceae</taxon>
        <taxon>environmental samples</taxon>
    </lineage>
</organism>
<dbReference type="EMBL" id="CADCTX010000732">
    <property type="protein sequence ID" value="CAA9344762.1"/>
    <property type="molecule type" value="Genomic_DNA"/>
</dbReference>
<feature type="compositionally biased region" description="Low complexity" evidence="1">
    <location>
        <begin position="437"/>
        <end position="451"/>
    </location>
</feature>
<feature type="region of interest" description="Disordered" evidence="1">
    <location>
        <begin position="1"/>
        <end position="126"/>
    </location>
</feature>
<keyword evidence="2" id="KW-0378">Hydrolase</keyword>
<feature type="compositionally biased region" description="Basic and acidic residues" evidence="1">
    <location>
        <begin position="300"/>
        <end position="310"/>
    </location>
</feature>
<dbReference type="AlphaFoldDB" id="A0A6J4M0D0"/>
<sequence length="495" mass="55415">GHRSQDRAPREQRRQHRPSAVQGARPLARRVRAQRDPPRRVRDAGPHGDPQGVRGAAAPQGRAHHGVAAHDRADGRAHRDARRPRRRRALGVVQHLQHAGPRRRRGGGGQARHGREAAGRRRVRVEGGDARGVLVVHRAGADVARRRRPQHAARRRRRRHAAHPQGRGVREERRGAAVRRRARARGVGGDPRHAAHHDRGRRAALDARGRRDQGRLRGDHHGRAPAVRDDERRHPALPGDQRQRLGDQEQVRQPLRLPALAHRRHPARERRDARRQGGRGDGLRRRGQGVRAGAARPGRARGDHRDRPDLRAAGGDGGVPGHHPRGRGGDGGHLHHRHRQQGHHHGRPHAPHEGQGDRGQHRPLRQRDRHGRPEEARRAAREHQAAVRRVRLPRRPLGDDPRRGAAAQPRLRHRPPELRDERVVHQPGDGADRALRQRGQVRAQGVRAPQAPRREGRAAAPRQAGREAHPAHPRPGRLHRRPGGRAVQAGDVPLL</sequence>
<feature type="compositionally biased region" description="Basic and acidic residues" evidence="1">
    <location>
        <begin position="414"/>
        <end position="435"/>
    </location>
</feature>
<feature type="compositionally biased region" description="Basic residues" evidence="1">
    <location>
        <begin position="79"/>
        <end position="89"/>
    </location>
</feature>
<feature type="compositionally biased region" description="Basic residues" evidence="1">
    <location>
        <begin position="471"/>
        <end position="483"/>
    </location>
</feature>
<accession>A0A6J4M0D0</accession>
<feature type="compositionally biased region" description="Basic and acidic residues" evidence="1">
    <location>
        <begin position="1"/>
        <end position="12"/>
    </location>
</feature>
<dbReference type="EC" id="3.3.1.1" evidence="2"/>
<evidence type="ECO:0000313" key="2">
    <source>
        <dbReference type="EMBL" id="CAA9344762.1"/>
    </source>
</evidence>
<feature type="compositionally biased region" description="Basic residues" evidence="1">
    <location>
        <begin position="361"/>
        <end position="370"/>
    </location>
</feature>
<protein>
    <submittedName>
        <fullName evidence="2">Adenosylhomocysteinase</fullName>
        <ecNumber evidence="2">3.3.1.1</ecNumber>
    </submittedName>
</protein>
<feature type="compositionally biased region" description="Basic and acidic residues" evidence="1">
    <location>
        <begin position="241"/>
        <end position="250"/>
    </location>
</feature>
<feature type="non-terminal residue" evidence="2">
    <location>
        <position position="1"/>
    </location>
</feature>
<name>A0A6J4M0D0_9BACT</name>
<feature type="compositionally biased region" description="Basic residues" evidence="1">
    <location>
        <begin position="145"/>
        <end position="162"/>
    </location>
</feature>
<feature type="compositionally biased region" description="Basic residues" evidence="1">
    <location>
        <begin position="334"/>
        <end position="349"/>
    </location>
</feature>
<feature type="compositionally biased region" description="Basic and acidic residues" evidence="1">
    <location>
        <begin position="113"/>
        <end position="126"/>
    </location>
</feature>
<feature type="non-terminal residue" evidence="2">
    <location>
        <position position="495"/>
    </location>
</feature>
<evidence type="ECO:0000256" key="1">
    <source>
        <dbReference type="SAM" id="MobiDB-lite"/>
    </source>
</evidence>
<gene>
    <name evidence="2" type="ORF">AVDCRST_MAG40-2583</name>
</gene>